<keyword evidence="2" id="KW-1185">Reference proteome</keyword>
<accession>A0A2P5P566</accession>
<dbReference type="Proteomes" id="UP000235653">
    <property type="component" value="Unassembled WGS sequence"/>
</dbReference>
<dbReference type="EMBL" id="JQAN02000012">
    <property type="protein sequence ID" value="PPD57442.1"/>
    <property type="molecule type" value="Genomic_DNA"/>
</dbReference>
<evidence type="ECO:0000313" key="2">
    <source>
        <dbReference type="Proteomes" id="UP000235653"/>
    </source>
</evidence>
<name>A0A2P5P566_9CHLR</name>
<protein>
    <submittedName>
        <fullName evidence="1">Uncharacterized protein</fullName>
    </submittedName>
</protein>
<sequence>MEKLNRRYLRTTILWIVGILAVLLYAALATVETAENYNNLALVRAGDLIGYSLVALLFALLSFVLKGNNNRTINIVAGAIFTVITLIAFIDSFTVNMSGIYNPVLFAAVLVYGVIFWFALKTPKTL</sequence>
<dbReference type="AlphaFoldDB" id="A0A2P5P566"/>
<reference evidence="1 2" key="1">
    <citation type="journal article" date="2017" name="ISME J.">
        <title>Grape pomace compost harbors organohalide-respiring Dehalogenimonas species with novel reductive dehalogenase genes.</title>
        <authorList>
            <person name="Yang Y."/>
            <person name="Higgins S.A."/>
            <person name="Yan J."/>
            <person name="Simsir B."/>
            <person name="Chourey K."/>
            <person name="Iyer R."/>
            <person name="Hettich R.L."/>
            <person name="Baldwin B."/>
            <person name="Ogles D.M."/>
            <person name="Loffler F.E."/>
        </authorList>
    </citation>
    <scope>NUCLEOTIDE SEQUENCE [LARGE SCALE GENOMIC DNA]</scope>
    <source>
        <strain evidence="1 2">GP</strain>
    </source>
</reference>
<proteinExistence type="predicted"/>
<organism evidence="1 2">
    <name type="scientific">Dehalogenimonas etheniformans</name>
    <dbReference type="NCBI Taxonomy" id="1536648"/>
    <lineage>
        <taxon>Bacteria</taxon>
        <taxon>Bacillati</taxon>
        <taxon>Chloroflexota</taxon>
        <taxon>Dehalococcoidia</taxon>
        <taxon>Dehalococcoidales</taxon>
        <taxon>Dehalococcoidaceae</taxon>
        <taxon>Dehalogenimonas</taxon>
    </lineage>
</organism>
<gene>
    <name evidence="1" type="ORF">JP09_008920</name>
</gene>
<dbReference type="OrthoDB" id="9846389at2"/>
<dbReference type="RefSeq" id="WP_102331634.1">
    <property type="nucleotide sequence ID" value="NZ_CP058566.2"/>
</dbReference>
<evidence type="ECO:0000313" key="1">
    <source>
        <dbReference type="EMBL" id="PPD57442.1"/>
    </source>
</evidence>
<comment type="caution">
    <text evidence="1">The sequence shown here is derived from an EMBL/GenBank/DDBJ whole genome shotgun (WGS) entry which is preliminary data.</text>
</comment>